<gene>
    <name evidence="2" type="ORF">NA57DRAFT_49830</name>
</gene>
<reference evidence="2" key="1">
    <citation type="journal article" date="2020" name="Stud. Mycol.">
        <title>101 Dothideomycetes genomes: a test case for predicting lifestyles and emergence of pathogens.</title>
        <authorList>
            <person name="Haridas S."/>
            <person name="Albert R."/>
            <person name="Binder M."/>
            <person name="Bloem J."/>
            <person name="Labutti K."/>
            <person name="Salamov A."/>
            <person name="Andreopoulos B."/>
            <person name="Baker S."/>
            <person name="Barry K."/>
            <person name="Bills G."/>
            <person name="Bluhm B."/>
            <person name="Cannon C."/>
            <person name="Castanera R."/>
            <person name="Culley D."/>
            <person name="Daum C."/>
            <person name="Ezra D."/>
            <person name="Gonzalez J."/>
            <person name="Henrissat B."/>
            <person name="Kuo A."/>
            <person name="Liang C."/>
            <person name="Lipzen A."/>
            <person name="Lutzoni F."/>
            <person name="Magnuson J."/>
            <person name="Mondo S."/>
            <person name="Nolan M."/>
            <person name="Ohm R."/>
            <person name="Pangilinan J."/>
            <person name="Park H.-J."/>
            <person name="Ramirez L."/>
            <person name="Alfaro M."/>
            <person name="Sun H."/>
            <person name="Tritt A."/>
            <person name="Yoshinaga Y."/>
            <person name="Zwiers L.-H."/>
            <person name="Turgeon B."/>
            <person name="Goodwin S."/>
            <person name="Spatafora J."/>
            <person name="Crous P."/>
            <person name="Grigoriev I."/>
        </authorList>
    </citation>
    <scope>NUCLEOTIDE SEQUENCE</scope>
    <source>
        <strain evidence="2">CBS 133067</strain>
    </source>
</reference>
<evidence type="ECO:0000313" key="3">
    <source>
        <dbReference type="Proteomes" id="UP000799772"/>
    </source>
</evidence>
<accession>A0A9P4M4D3</accession>
<sequence>MVAPWSASNPLQPTYSAPPIDKELYNRIAINTQSRHLTQSFTIPPRSGLAWRAPAGSIIRLSTPEGPQVGDLNLWNLHNPRERFWATRTRQLQRSHARVGDRLWSCLPYLRPLVTVVADSLDGWNKDARGVPVEDEFGVRWGVHDLLGTRCDPYVNRLISGESYDFQCHSNLTRAVLPWGLAESDVHDVINVFQATGFDREGRYCMAASPATAGTYLELFAEQDLLCALSTCPGGDLSNYGWGEGTEGRSMKDCCRPIKVEVFEIEGGAKGEVLMGWKEPEVPAYRGLHSIKVPVGEDGLEVEGVERVNA</sequence>
<evidence type="ECO:0000259" key="1">
    <source>
        <dbReference type="Pfam" id="PF09347"/>
    </source>
</evidence>
<organism evidence="2 3">
    <name type="scientific">Rhizodiscina lignyota</name>
    <dbReference type="NCBI Taxonomy" id="1504668"/>
    <lineage>
        <taxon>Eukaryota</taxon>
        <taxon>Fungi</taxon>
        <taxon>Dikarya</taxon>
        <taxon>Ascomycota</taxon>
        <taxon>Pezizomycotina</taxon>
        <taxon>Dothideomycetes</taxon>
        <taxon>Pleosporomycetidae</taxon>
        <taxon>Aulographales</taxon>
        <taxon>Rhizodiscinaceae</taxon>
        <taxon>Rhizodiscina</taxon>
    </lineage>
</organism>
<comment type="caution">
    <text evidence="2">The sequence shown here is derived from an EMBL/GenBank/DDBJ whole genome shotgun (WGS) entry which is preliminary data.</text>
</comment>
<protein>
    <recommendedName>
        <fullName evidence="1">DUF1989 domain-containing protein</fullName>
    </recommendedName>
</protein>
<keyword evidence="3" id="KW-1185">Reference proteome</keyword>
<name>A0A9P4M4D3_9PEZI</name>
<proteinExistence type="predicted"/>
<dbReference type="AlphaFoldDB" id="A0A9P4M4D3"/>
<dbReference type="PANTHER" id="PTHR31527:SF0">
    <property type="entry name" value="RE64534P"/>
    <property type="match status" value="1"/>
</dbReference>
<dbReference type="OrthoDB" id="504708at2759"/>
<evidence type="ECO:0000313" key="2">
    <source>
        <dbReference type="EMBL" id="KAF2092739.1"/>
    </source>
</evidence>
<feature type="domain" description="DUF1989" evidence="1">
    <location>
        <begin position="42"/>
        <end position="226"/>
    </location>
</feature>
<dbReference type="EMBL" id="ML978143">
    <property type="protein sequence ID" value="KAF2092739.1"/>
    <property type="molecule type" value="Genomic_DNA"/>
</dbReference>
<dbReference type="PANTHER" id="PTHR31527">
    <property type="entry name" value="RE64534P"/>
    <property type="match status" value="1"/>
</dbReference>
<dbReference type="Pfam" id="PF09347">
    <property type="entry name" value="DUF1989"/>
    <property type="match status" value="1"/>
</dbReference>
<dbReference type="Proteomes" id="UP000799772">
    <property type="component" value="Unassembled WGS sequence"/>
</dbReference>
<dbReference type="InterPro" id="IPR018959">
    <property type="entry name" value="DUF1989"/>
</dbReference>